<dbReference type="Proteomes" id="UP000231581">
    <property type="component" value="Unassembled WGS sequence"/>
</dbReference>
<dbReference type="InterPro" id="IPR004365">
    <property type="entry name" value="NA-bd_OB_tRNA"/>
</dbReference>
<organism evidence="9 10">
    <name type="scientific">Candidatus Uhrbacteria bacterium CG22_combo_CG10-13_8_21_14_all_47_17</name>
    <dbReference type="NCBI Taxonomy" id="1975041"/>
    <lineage>
        <taxon>Bacteria</taxon>
        <taxon>Candidatus Uhriibacteriota</taxon>
    </lineage>
</organism>
<keyword evidence="2 7" id="KW-0436">Ligase</keyword>
<feature type="binding site" evidence="7">
    <location>
        <begin position="220"/>
        <end position="222"/>
    </location>
    <ligand>
        <name>ATP</name>
        <dbReference type="ChEBI" id="CHEBI:30616"/>
    </ligand>
</feature>
<dbReference type="InterPro" id="IPR004115">
    <property type="entry name" value="GAD-like_sf"/>
</dbReference>
<dbReference type="SUPFAM" id="SSF50249">
    <property type="entry name" value="Nucleic acid-binding proteins"/>
    <property type="match status" value="1"/>
</dbReference>
<gene>
    <name evidence="7 9" type="primary">aspS</name>
    <name evidence="9" type="ORF">COX00_04095</name>
</gene>
<dbReference type="PANTHER" id="PTHR22594">
    <property type="entry name" value="ASPARTYL/LYSYL-TRNA SYNTHETASE"/>
    <property type="match status" value="1"/>
</dbReference>
<dbReference type="AlphaFoldDB" id="A0A2H0BRC7"/>
<feature type="binding site" evidence="7">
    <location>
        <position position="359"/>
    </location>
    <ligand>
        <name>ATP</name>
        <dbReference type="ChEBI" id="CHEBI:30616"/>
    </ligand>
</feature>
<accession>A0A2H0BRC7</accession>
<dbReference type="GO" id="GO:0004815">
    <property type="term" value="F:aspartate-tRNA ligase activity"/>
    <property type="evidence" value="ECO:0007669"/>
    <property type="project" value="UniProtKB-UniRule"/>
</dbReference>
<evidence type="ECO:0000259" key="8">
    <source>
        <dbReference type="PROSITE" id="PS50862"/>
    </source>
</evidence>
<comment type="caution">
    <text evidence="7">Lacks conserved residue(s) required for the propagation of feature annotation.</text>
</comment>
<dbReference type="InterPro" id="IPR012340">
    <property type="entry name" value="NA-bd_OB-fold"/>
</dbReference>
<name>A0A2H0BRC7_9BACT</name>
<dbReference type="InterPro" id="IPR004364">
    <property type="entry name" value="Aa-tRNA-synt_II"/>
</dbReference>
<keyword evidence="6 7" id="KW-0030">Aminoacyl-tRNA synthetase</keyword>
<dbReference type="PROSITE" id="PS50862">
    <property type="entry name" value="AA_TRNA_LIGASE_II"/>
    <property type="match status" value="1"/>
</dbReference>
<dbReference type="PRINTS" id="PR01042">
    <property type="entry name" value="TRNASYNTHASP"/>
</dbReference>
<dbReference type="InterPro" id="IPR004524">
    <property type="entry name" value="Asp-tRNA-ligase_1"/>
</dbReference>
<evidence type="ECO:0000256" key="4">
    <source>
        <dbReference type="ARBA" id="ARBA00022840"/>
    </source>
</evidence>
<keyword evidence="5 7" id="KW-0648">Protein biosynthesis</keyword>
<dbReference type="InterPro" id="IPR006195">
    <property type="entry name" value="aa-tRNA-synth_II"/>
</dbReference>
<evidence type="ECO:0000256" key="3">
    <source>
        <dbReference type="ARBA" id="ARBA00022741"/>
    </source>
</evidence>
<keyword evidence="3 7" id="KW-0547">Nucleotide-binding</keyword>
<dbReference type="InterPro" id="IPR002312">
    <property type="entry name" value="Asp/Asn-tRNA-synth_IIb"/>
</dbReference>
<dbReference type="Gene3D" id="3.30.1360.30">
    <property type="entry name" value="GAD-like domain"/>
    <property type="match status" value="1"/>
</dbReference>
<dbReference type="GO" id="GO:0003676">
    <property type="term" value="F:nucleic acid binding"/>
    <property type="evidence" value="ECO:0007669"/>
    <property type="project" value="InterPro"/>
</dbReference>
<dbReference type="GO" id="GO:0006422">
    <property type="term" value="P:aspartyl-tRNA aminoacylation"/>
    <property type="evidence" value="ECO:0007669"/>
    <property type="project" value="UniProtKB-UniRule"/>
</dbReference>
<protein>
    <recommendedName>
        <fullName evidence="7">Aspartate--tRNA ligase</fullName>
        <ecNumber evidence="7">6.1.1.12</ecNumber>
    </recommendedName>
    <alternativeName>
        <fullName evidence="7">Aspartyl-tRNA synthetase</fullName>
        <shortName evidence="7">AspRS</shortName>
    </alternativeName>
</protein>
<dbReference type="CDD" id="cd04317">
    <property type="entry name" value="EcAspRS_like_N"/>
    <property type="match status" value="1"/>
</dbReference>
<proteinExistence type="inferred from homology"/>
<feature type="binding site" evidence="7">
    <location>
        <position position="366"/>
    </location>
    <ligand>
        <name>L-aspartate</name>
        <dbReference type="ChEBI" id="CHEBI:29991"/>
    </ligand>
</feature>
<evidence type="ECO:0000256" key="5">
    <source>
        <dbReference type="ARBA" id="ARBA00022917"/>
    </source>
</evidence>
<dbReference type="GO" id="GO:0005524">
    <property type="term" value="F:ATP binding"/>
    <property type="evidence" value="ECO:0007669"/>
    <property type="project" value="UniProtKB-UniRule"/>
</dbReference>
<dbReference type="GO" id="GO:0005737">
    <property type="term" value="C:cytoplasm"/>
    <property type="evidence" value="ECO:0007669"/>
    <property type="project" value="UniProtKB-SubCell"/>
</dbReference>
<feature type="binding site" evidence="7">
    <location>
        <position position="220"/>
    </location>
    <ligand>
        <name>L-aspartate</name>
        <dbReference type="ChEBI" id="CHEBI:29991"/>
    </ligand>
</feature>
<dbReference type="Gene3D" id="3.30.930.10">
    <property type="entry name" value="Bira Bifunctional Protein, Domain 2"/>
    <property type="match status" value="2"/>
</dbReference>
<dbReference type="SUPFAM" id="SSF55681">
    <property type="entry name" value="Class II aaRS and biotin synthetases"/>
    <property type="match status" value="1"/>
</dbReference>
<dbReference type="InterPro" id="IPR047089">
    <property type="entry name" value="Asp-tRNA-ligase_1_N"/>
</dbReference>
<dbReference type="InterPro" id="IPR045864">
    <property type="entry name" value="aa-tRNA-synth_II/BPL/LPL"/>
</dbReference>
<dbReference type="NCBIfam" id="TIGR00459">
    <property type="entry name" value="aspS_bact"/>
    <property type="match status" value="1"/>
</dbReference>
<comment type="subcellular location">
    <subcellularLocation>
        <location evidence="7">Cytoplasm</location>
    </subcellularLocation>
</comment>
<feature type="region of interest" description="Aspartate" evidence="7">
    <location>
        <begin position="198"/>
        <end position="201"/>
    </location>
</feature>
<feature type="binding site" evidence="7">
    <location>
        <position position="325"/>
    </location>
    <ligand>
        <name>L-aspartate</name>
        <dbReference type="ChEBI" id="CHEBI:29991"/>
    </ligand>
</feature>
<sequence>MTRIFTTKTIEKVDSSVTLKGWVDSHRDMGKLAFIDLRDMKGLVQVVLVPAELDEASQKAMQLLRPEFCIEIEGIVQNRGAKQVNANLPTGGIEILAKRIVILNESKTPPFELQDTKPVNEELRLKYRYLDLRSPRMKQNLILRDRVMTFFRDYMHKEDFLEVDTPELTKGTPEGAREFLVPSRVHAGEFYVLPQSPQQFKQLLMVAGVERYFQLARCFRDEDQRGDRQPEFTQLDYEMSFVTRDDILAFTEKMFLELVKTVTPHKHVSQEPFPVLTYAEAMATYGSDKPDLRKNKEDPDELAFCWIVDFPMFEELEDGSIQAMHHPFCDVRPEDLDKLDSDPMSVRANSYDLVLNGYELSSGSIRIHKRALQNKIFKLLNLSDEQIEAKFGHMLEAFDFGAPPHGGFAPGIDRVVMLLADEPNIREVIPFPKTGDGKDLLMGAPSEIEESRLEEVHIQIRKG</sequence>
<evidence type="ECO:0000256" key="1">
    <source>
        <dbReference type="ARBA" id="ARBA00006303"/>
    </source>
</evidence>
<dbReference type="Pfam" id="PF01336">
    <property type="entry name" value="tRNA_anti-codon"/>
    <property type="match status" value="1"/>
</dbReference>
<comment type="function">
    <text evidence="7">Catalyzes the attachment of L-aspartate to tRNA(Asp) in a two-step reaction: L-aspartate is first activated by ATP to form Asp-AMP and then transferred to the acceptor end of tRNA(Asp).</text>
</comment>
<dbReference type="EMBL" id="PCSZ01000076">
    <property type="protein sequence ID" value="PIP60212.1"/>
    <property type="molecule type" value="Genomic_DNA"/>
</dbReference>
<comment type="caution">
    <text evidence="9">The sequence shown here is derived from an EMBL/GenBank/DDBJ whole genome shotgun (WGS) entry which is preliminary data.</text>
</comment>
<dbReference type="InterPro" id="IPR047090">
    <property type="entry name" value="AspRS_core"/>
</dbReference>
<dbReference type="Pfam" id="PF00152">
    <property type="entry name" value="tRNA-synt_2"/>
    <property type="match status" value="1"/>
</dbReference>
<keyword evidence="7" id="KW-0963">Cytoplasm</keyword>
<dbReference type="CDD" id="cd00777">
    <property type="entry name" value="AspRS_core"/>
    <property type="match status" value="1"/>
</dbReference>
<feature type="binding site" evidence="7">
    <location>
        <begin position="411"/>
        <end position="414"/>
    </location>
    <ligand>
        <name>ATP</name>
        <dbReference type="ChEBI" id="CHEBI:30616"/>
    </ligand>
</feature>
<dbReference type="PANTHER" id="PTHR22594:SF5">
    <property type="entry name" value="ASPARTATE--TRNA LIGASE, MITOCHONDRIAL"/>
    <property type="match status" value="1"/>
</dbReference>
<comment type="similarity">
    <text evidence="1 7">Belongs to the class-II aminoacyl-tRNA synthetase family. Type 1 subfamily.</text>
</comment>
<evidence type="ECO:0000256" key="2">
    <source>
        <dbReference type="ARBA" id="ARBA00022598"/>
    </source>
</evidence>
<keyword evidence="4 7" id="KW-0067">ATP-binding</keyword>
<evidence type="ECO:0000313" key="10">
    <source>
        <dbReference type="Proteomes" id="UP000231581"/>
    </source>
</evidence>
<feature type="binding site" evidence="7">
    <location>
        <position position="174"/>
    </location>
    <ligand>
        <name>L-aspartate</name>
        <dbReference type="ChEBI" id="CHEBI:29991"/>
    </ligand>
</feature>
<comment type="catalytic activity">
    <reaction evidence="7">
        <text>tRNA(Asp) + L-aspartate + ATP = L-aspartyl-tRNA(Asp) + AMP + diphosphate</text>
        <dbReference type="Rhea" id="RHEA:19649"/>
        <dbReference type="Rhea" id="RHEA-COMP:9660"/>
        <dbReference type="Rhea" id="RHEA-COMP:9678"/>
        <dbReference type="ChEBI" id="CHEBI:29991"/>
        <dbReference type="ChEBI" id="CHEBI:30616"/>
        <dbReference type="ChEBI" id="CHEBI:33019"/>
        <dbReference type="ChEBI" id="CHEBI:78442"/>
        <dbReference type="ChEBI" id="CHEBI:78516"/>
        <dbReference type="ChEBI" id="CHEBI:456215"/>
        <dbReference type="EC" id="6.1.1.12"/>
    </reaction>
</comment>
<feature type="domain" description="Aminoacyl-transfer RNA synthetases class-II family profile" evidence="8">
    <location>
        <begin position="143"/>
        <end position="430"/>
    </location>
</feature>
<evidence type="ECO:0000313" key="9">
    <source>
        <dbReference type="EMBL" id="PIP60212.1"/>
    </source>
</evidence>
<feature type="binding site" evidence="7">
    <location>
        <position position="229"/>
    </location>
    <ligand>
        <name>ATP</name>
        <dbReference type="ChEBI" id="CHEBI:30616"/>
    </ligand>
</feature>
<dbReference type="Gene3D" id="2.40.50.140">
    <property type="entry name" value="Nucleic acid-binding proteins"/>
    <property type="match status" value="1"/>
</dbReference>
<comment type="subunit">
    <text evidence="7">Homodimer.</text>
</comment>
<dbReference type="HAMAP" id="MF_00044">
    <property type="entry name" value="Asp_tRNA_synth_type1"/>
    <property type="match status" value="1"/>
</dbReference>
<evidence type="ECO:0000256" key="6">
    <source>
        <dbReference type="ARBA" id="ARBA00023146"/>
    </source>
</evidence>
<dbReference type="EC" id="6.1.1.12" evidence="7"/>
<evidence type="ECO:0000256" key="7">
    <source>
        <dbReference type="HAMAP-Rule" id="MF_00044"/>
    </source>
</evidence>
<reference evidence="9 10" key="1">
    <citation type="submission" date="2017-09" db="EMBL/GenBank/DDBJ databases">
        <title>Depth-based differentiation of microbial function through sediment-hosted aquifers and enrichment of novel symbionts in the deep terrestrial subsurface.</title>
        <authorList>
            <person name="Probst A.J."/>
            <person name="Ladd B."/>
            <person name="Jarett J.K."/>
            <person name="Geller-Mcgrath D.E."/>
            <person name="Sieber C.M."/>
            <person name="Emerson J.B."/>
            <person name="Anantharaman K."/>
            <person name="Thomas B.C."/>
            <person name="Malmstrom R."/>
            <person name="Stieglmeier M."/>
            <person name="Klingl A."/>
            <person name="Woyke T."/>
            <person name="Ryan C.M."/>
            <person name="Banfield J.F."/>
        </authorList>
    </citation>
    <scope>NUCLEOTIDE SEQUENCE [LARGE SCALE GENOMIC DNA]</scope>
    <source>
        <strain evidence="9">CG22_combo_CG10-13_8_21_14_all_47_17</strain>
    </source>
</reference>